<comment type="similarity">
    <text evidence="1">Belongs to the IS150/IS1296 orfA family.</text>
</comment>
<protein>
    <submittedName>
        <fullName evidence="3">Transposase and inactivated derivatives</fullName>
    </submittedName>
</protein>
<dbReference type="InterPro" id="IPR055247">
    <property type="entry name" value="InsJ-like_HTH"/>
</dbReference>
<dbReference type="EMBL" id="FNDZ01000002">
    <property type="protein sequence ID" value="SDI34429.1"/>
    <property type="molecule type" value="Genomic_DNA"/>
</dbReference>
<feature type="domain" description="Insertion element IS150 protein InsJ-like helix-turn-helix" evidence="2">
    <location>
        <begin position="68"/>
        <end position="107"/>
    </location>
</feature>
<dbReference type="RefSeq" id="WP_031577648.1">
    <property type="nucleotide sequence ID" value="NZ_FNDZ01000002.1"/>
</dbReference>
<dbReference type="InterPro" id="IPR052057">
    <property type="entry name" value="IS150/IS1296_orfA-like"/>
</dbReference>
<name>A0A1G8JT57_9CLOT</name>
<gene>
    <name evidence="3" type="ORF">SAMN05421804_102105</name>
</gene>
<evidence type="ECO:0000313" key="4">
    <source>
        <dbReference type="Proteomes" id="UP000183255"/>
    </source>
</evidence>
<feature type="domain" description="Insertion element IS150 protein InsJ-like helix-turn-helix" evidence="2">
    <location>
        <begin position="11"/>
        <end position="60"/>
    </location>
</feature>
<dbReference type="InterPro" id="IPR036388">
    <property type="entry name" value="WH-like_DNA-bd_sf"/>
</dbReference>
<dbReference type="AlphaFoldDB" id="A0A1G8JT57"/>
<dbReference type="InterPro" id="IPR010921">
    <property type="entry name" value="Trp_repressor/repl_initiator"/>
</dbReference>
<feature type="domain" description="Insertion element IS150 protein InsJ-like helix-turn-helix" evidence="2">
    <location>
        <begin position="133"/>
        <end position="185"/>
    </location>
</feature>
<evidence type="ECO:0000313" key="3">
    <source>
        <dbReference type="EMBL" id="SDI34429.1"/>
    </source>
</evidence>
<dbReference type="Gene3D" id="1.10.10.10">
    <property type="entry name" value="Winged helix-like DNA-binding domain superfamily/Winged helix DNA-binding domain"/>
    <property type="match status" value="3"/>
</dbReference>
<accession>A0A1G8JT57</accession>
<dbReference type="PANTHER" id="PTHR33795:SF1">
    <property type="entry name" value="INSERTION ELEMENT IS150 PROTEIN INSJ"/>
    <property type="match status" value="1"/>
</dbReference>
<sequence length="216" mass="25129">MGRKAKFSQEKKLEIVKAYLEGKASSLDLSRLYGCNASTVRSWVEKYQVLGEDALRESSRNQSYTSEFKQIVAEEYLKGDISLRALAVKHNIRNNKQIQDWIKRYNGHEELKSYKRTDGGVDMAKGRKTTYEERIEIVEYCMKNGKDYTAAATKYEVSYHQVYDWVKKYNKGGVVSLKDNRGKGKDIENMDETERLAAENRLLRAKVERLEIEIEF</sequence>
<dbReference type="Pfam" id="PF13518">
    <property type="entry name" value="HTH_28"/>
    <property type="match status" value="3"/>
</dbReference>
<dbReference type="PANTHER" id="PTHR33795">
    <property type="entry name" value="INSERTION ELEMENT IS150 PROTEIN INSJ"/>
    <property type="match status" value="1"/>
</dbReference>
<organism evidence="3 4">
    <name type="scientific">Proteiniclasticum ruminis</name>
    <dbReference type="NCBI Taxonomy" id="398199"/>
    <lineage>
        <taxon>Bacteria</taxon>
        <taxon>Bacillati</taxon>
        <taxon>Bacillota</taxon>
        <taxon>Clostridia</taxon>
        <taxon>Eubacteriales</taxon>
        <taxon>Clostridiaceae</taxon>
        <taxon>Proteiniclasticum</taxon>
    </lineage>
</organism>
<reference evidence="3 4" key="1">
    <citation type="submission" date="2016-10" db="EMBL/GenBank/DDBJ databases">
        <authorList>
            <person name="de Groot N.N."/>
        </authorList>
    </citation>
    <scope>NUCLEOTIDE SEQUENCE [LARGE SCALE GENOMIC DNA]</scope>
    <source>
        <strain evidence="3 4">CGMCC 1.5058</strain>
    </source>
</reference>
<proteinExistence type="inferred from homology"/>
<evidence type="ECO:0000259" key="2">
    <source>
        <dbReference type="Pfam" id="PF13518"/>
    </source>
</evidence>
<evidence type="ECO:0000256" key="1">
    <source>
        <dbReference type="ARBA" id="ARBA00038232"/>
    </source>
</evidence>
<dbReference type="Proteomes" id="UP000183255">
    <property type="component" value="Unassembled WGS sequence"/>
</dbReference>
<dbReference type="SUPFAM" id="SSF48295">
    <property type="entry name" value="TrpR-like"/>
    <property type="match status" value="3"/>
</dbReference>
<dbReference type="GO" id="GO:0043565">
    <property type="term" value="F:sequence-specific DNA binding"/>
    <property type="evidence" value="ECO:0007669"/>
    <property type="project" value="InterPro"/>
</dbReference>